<feature type="region of interest" description="Disordered" evidence="1">
    <location>
        <begin position="416"/>
        <end position="443"/>
    </location>
</feature>
<sequence length="480" mass="56871">MPAIADQMPVLLTTSSTARELLQRACRLVSFLLLLPLMACQSTISRMNDCQTGDWNFIGNKDGSDGLHRNYEERRQFCSSVDSSKIRPESAQQYEQGWQQGNQQFWYRLGRTDGRNALALSYYQQQVQSDQIRQKETPLNQAAYEQGWQLGNADYWQQSGHQEGLAGRKADEEGARRLPGAPEVFRADAYRQGWSEGNYAYWQQLGYQDAHQGIPDSTLGVHVKAAQSRDLLVLEDAYHTGWNREITEYWKRLAWDDAVNGRDIYMRRDDAKRRGLRLDEAAYRQQWEQRLMQYWTEAGTADGYGKPFMLEQRMSNARNEQVFVIAQTRDLYTQAWNRQNAAYCTLENAFNWGRTNQPMAIEVCQQPLQYRLQRALTAGRDVEEIRRRQAFNHRELDEQRDRLRDVERRLARLEAEMQRNRDDKNRPNTPENTNTDRRNERDRSDLRDQWQFLRYRIDDLQNREYRYQQDMEQIQRDALR</sequence>
<protein>
    <submittedName>
        <fullName evidence="2">DUF2799 domain-containing protein</fullName>
    </submittedName>
</protein>
<accession>A0A850QPH7</accession>
<name>A0A850QPH7_9BURK</name>
<feature type="compositionally biased region" description="Basic and acidic residues" evidence="1">
    <location>
        <begin position="434"/>
        <end position="443"/>
    </location>
</feature>
<feature type="compositionally biased region" description="Basic and acidic residues" evidence="1">
    <location>
        <begin position="416"/>
        <end position="426"/>
    </location>
</feature>
<gene>
    <name evidence="2" type="ORF">HV832_15700</name>
</gene>
<evidence type="ECO:0000256" key="1">
    <source>
        <dbReference type="SAM" id="MobiDB-lite"/>
    </source>
</evidence>
<dbReference type="Pfam" id="PF10973">
    <property type="entry name" value="DUF2799"/>
    <property type="match status" value="1"/>
</dbReference>
<keyword evidence="3" id="KW-1185">Reference proteome</keyword>
<dbReference type="RefSeq" id="WP_176804798.1">
    <property type="nucleotide sequence ID" value="NZ_JABXYJ010000012.1"/>
</dbReference>
<evidence type="ECO:0000313" key="3">
    <source>
        <dbReference type="Proteomes" id="UP000588051"/>
    </source>
</evidence>
<dbReference type="EMBL" id="JABXYJ010000012">
    <property type="protein sequence ID" value="NVO79263.1"/>
    <property type="molecule type" value="Genomic_DNA"/>
</dbReference>
<reference evidence="2 3" key="1">
    <citation type="submission" date="2020-06" db="EMBL/GenBank/DDBJ databases">
        <authorList>
            <person name="Qiu C."/>
            <person name="Liu Z."/>
        </authorList>
    </citation>
    <scope>NUCLEOTIDE SEQUENCE [LARGE SCALE GENOMIC DNA]</scope>
    <source>
        <strain evidence="2 3">EM 1</strain>
    </source>
</reference>
<proteinExistence type="predicted"/>
<comment type="caution">
    <text evidence="2">The sequence shown here is derived from an EMBL/GenBank/DDBJ whole genome shotgun (WGS) entry which is preliminary data.</text>
</comment>
<dbReference type="Proteomes" id="UP000588051">
    <property type="component" value="Unassembled WGS sequence"/>
</dbReference>
<organism evidence="2 3">
    <name type="scientific">Undibacterium oligocarboniphilum</name>
    <dbReference type="NCBI Taxonomy" id="666702"/>
    <lineage>
        <taxon>Bacteria</taxon>
        <taxon>Pseudomonadati</taxon>
        <taxon>Pseudomonadota</taxon>
        <taxon>Betaproteobacteria</taxon>
        <taxon>Burkholderiales</taxon>
        <taxon>Oxalobacteraceae</taxon>
        <taxon>Undibacterium</taxon>
    </lineage>
</organism>
<dbReference type="InterPro" id="IPR021242">
    <property type="entry name" value="DUF2799"/>
</dbReference>
<evidence type="ECO:0000313" key="2">
    <source>
        <dbReference type="EMBL" id="NVO79263.1"/>
    </source>
</evidence>
<dbReference type="AlphaFoldDB" id="A0A850QPH7"/>